<keyword evidence="5" id="KW-0256">Endoplasmic reticulum</keyword>
<reference evidence="12 13" key="1">
    <citation type="submission" date="2019-01" db="EMBL/GenBank/DDBJ databases">
        <title>Lacunisphaera sp. strain TWA-58.</title>
        <authorList>
            <person name="Chen W.-M."/>
        </authorList>
    </citation>
    <scope>NUCLEOTIDE SEQUENCE [LARGE SCALE GENOMIC DNA]</scope>
    <source>
        <strain evidence="12 13">TWA-58</strain>
    </source>
</reference>
<dbReference type="AlphaFoldDB" id="A0A4Q1C930"/>
<keyword evidence="6" id="KW-1133">Transmembrane helix</keyword>
<keyword evidence="3" id="KW-0812">Transmembrane</keyword>
<evidence type="ECO:0000256" key="10">
    <source>
        <dbReference type="SAM" id="SignalP"/>
    </source>
</evidence>
<dbReference type="InterPro" id="IPR008979">
    <property type="entry name" value="Galactose-bd-like_sf"/>
</dbReference>
<dbReference type="Pfam" id="PF11721">
    <property type="entry name" value="Malectin"/>
    <property type="match status" value="1"/>
</dbReference>
<accession>A0A4Q1C930</accession>
<evidence type="ECO:0000259" key="11">
    <source>
        <dbReference type="Pfam" id="PF11721"/>
    </source>
</evidence>
<dbReference type="InterPro" id="IPR039155">
    <property type="entry name" value="MLEC"/>
</dbReference>
<dbReference type="PROSITE" id="PS51257">
    <property type="entry name" value="PROKAR_LIPOPROTEIN"/>
    <property type="match status" value="1"/>
</dbReference>
<dbReference type="EMBL" id="SDHX01000001">
    <property type="protein sequence ID" value="RXK55321.1"/>
    <property type="molecule type" value="Genomic_DNA"/>
</dbReference>
<protein>
    <recommendedName>
        <fullName evidence="11">Malectin domain-containing protein</fullName>
    </recommendedName>
</protein>
<dbReference type="PANTHER" id="PTHR13460">
    <property type="match status" value="1"/>
</dbReference>
<dbReference type="PANTHER" id="PTHR13460:SF0">
    <property type="entry name" value="MALECTIN"/>
    <property type="match status" value="1"/>
</dbReference>
<feature type="signal peptide" evidence="10">
    <location>
        <begin position="1"/>
        <end position="28"/>
    </location>
</feature>
<evidence type="ECO:0000256" key="1">
    <source>
        <dbReference type="ARBA" id="ARBA00004115"/>
    </source>
</evidence>
<evidence type="ECO:0000256" key="8">
    <source>
        <dbReference type="ARBA" id="ARBA00023180"/>
    </source>
</evidence>
<gene>
    <name evidence="12" type="ORF">ESB00_05330</name>
</gene>
<evidence type="ECO:0000313" key="12">
    <source>
        <dbReference type="EMBL" id="RXK55321.1"/>
    </source>
</evidence>
<dbReference type="Gene3D" id="2.60.120.430">
    <property type="entry name" value="Galactose-binding lectin"/>
    <property type="match status" value="1"/>
</dbReference>
<comment type="caution">
    <text evidence="12">The sequence shown here is derived from an EMBL/GenBank/DDBJ whole genome shotgun (WGS) entry which is preliminary data.</text>
</comment>
<name>A0A4Q1C930_9BACT</name>
<evidence type="ECO:0000256" key="7">
    <source>
        <dbReference type="ARBA" id="ARBA00023136"/>
    </source>
</evidence>
<dbReference type="Proteomes" id="UP000290218">
    <property type="component" value="Unassembled WGS sequence"/>
</dbReference>
<evidence type="ECO:0000313" key="13">
    <source>
        <dbReference type="Proteomes" id="UP000290218"/>
    </source>
</evidence>
<dbReference type="RefSeq" id="WP_129046685.1">
    <property type="nucleotide sequence ID" value="NZ_SDHX01000001.1"/>
</dbReference>
<keyword evidence="4 10" id="KW-0732">Signal</keyword>
<evidence type="ECO:0000256" key="6">
    <source>
        <dbReference type="ARBA" id="ARBA00022989"/>
    </source>
</evidence>
<keyword evidence="13" id="KW-1185">Reference proteome</keyword>
<dbReference type="OrthoDB" id="194430at2"/>
<feature type="chain" id="PRO_5020984240" description="Malectin domain-containing protein" evidence="10">
    <location>
        <begin position="29"/>
        <end position="178"/>
    </location>
</feature>
<comment type="similarity">
    <text evidence="2">Belongs to the malectin family.</text>
</comment>
<evidence type="ECO:0000256" key="9">
    <source>
        <dbReference type="ARBA" id="ARBA00023277"/>
    </source>
</evidence>
<keyword evidence="8" id="KW-0325">Glycoprotein</keyword>
<dbReference type="InterPro" id="IPR021720">
    <property type="entry name" value="Malectin_dom"/>
</dbReference>
<feature type="domain" description="Malectin" evidence="11">
    <location>
        <begin position="32"/>
        <end position="169"/>
    </location>
</feature>
<keyword evidence="7" id="KW-0472">Membrane</keyword>
<evidence type="ECO:0000256" key="5">
    <source>
        <dbReference type="ARBA" id="ARBA00022824"/>
    </source>
</evidence>
<organism evidence="12 13">
    <name type="scientific">Oleiharenicola lentus</name>
    <dbReference type="NCBI Taxonomy" id="2508720"/>
    <lineage>
        <taxon>Bacteria</taxon>
        <taxon>Pseudomonadati</taxon>
        <taxon>Verrucomicrobiota</taxon>
        <taxon>Opitutia</taxon>
        <taxon>Opitutales</taxon>
        <taxon>Opitutaceae</taxon>
        <taxon>Oleiharenicola</taxon>
    </lineage>
</organism>
<comment type="subcellular location">
    <subcellularLocation>
        <location evidence="1">Endoplasmic reticulum membrane</location>
        <topology evidence="1">Single-pass type I membrane protein</topology>
    </subcellularLocation>
</comment>
<dbReference type="SUPFAM" id="SSF49785">
    <property type="entry name" value="Galactose-binding domain-like"/>
    <property type="match status" value="1"/>
</dbReference>
<proteinExistence type="inferred from homology"/>
<evidence type="ECO:0000256" key="2">
    <source>
        <dbReference type="ARBA" id="ARBA00009141"/>
    </source>
</evidence>
<sequence length="178" mass="19541">MKNPHPHRPLLFTLTAALALGCTAFALAAEAIRIRAGTTKDHTDENGVVWLADQGFNGGDTIDRTGIVVANTKTPSIYTAERYSLSGFTRKLPNGKYTVKLHFAETYEGIYGKGERVFSFNVEGREFKDFDVTARAGGVMRAHVETVEVEVKDGQLDITFTHNIENPEINALEIIPAS</sequence>
<keyword evidence="9" id="KW-0119">Carbohydrate metabolism</keyword>
<dbReference type="GO" id="GO:0016020">
    <property type="term" value="C:membrane"/>
    <property type="evidence" value="ECO:0007669"/>
    <property type="project" value="TreeGrafter"/>
</dbReference>
<evidence type="ECO:0000256" key="3">
    <source>
        <dbReference type="ARBA" id="ARBA00022692"/>
    </source>
</evidence>
<evidence type="ECO:0000256" key="4">
    <source>
        <dbReference type="ARBA" id="ARBA00022729"/>
    </source>
</evidence>
<dbReference type="GO" id="GO:0030246">
    <property type="term" value="F:carbohydrate binding"/>
    <property type="evidence" value="ECO:0007669"/>
    <property type="project" value="InterPro"/>
</dbReference>